<dbReference type="Gramene" id="OB07G11300.1">
    <property type="protein sequence ID" value="OB07G11300.1"/>
    <property type="gene ID" value="OB07G11300"/>
</dbReference>
<reference evidence="2" key="2">
    <citation type="submission" date="2013-04" db="UniProtKB">
        <authorList>
            <consortium name="EnsemblPlants"/>
        </authorList>
    </citation>
    <scope>IDENTIFICATION</scope>
</reference>
<accession>J3MI98</accession>
<evidence type="ECO:0000313" key="2">
    <source>
        <dbReference type="EnsemblPlants" id="OB07G11300.1"/>
    </source>
</evidence>
<dbReference type="EnsemblPlants" id="OB07G11300.1">
    <property type="protein sequence ID" value="OB07G11300.1"/>
    <property type="gene ID" value="OB07G11300"/>
</dbReference>
<feature type="compositionally biased region" description="Basic and acidic residues" evidence="1">
    <location>
        <begin position="25"/>
        <end position="37"/>
    </location>
</feature>
<dbReference type="AlphaFoldDB" id="J3MI98"/>
<protein>
    <submittedName>
        <fullName evidence="2">Uncharacterized protein</fullName>
    </submittedName>
</protein>
<reference evidence="2" key="1">
    <citation type="journal article" date="2013" name="Nat. Commun.">
        <title>Whole-genome sequencing of Oryza brachyantha reveals mechanisms underlying Oryza genome evolution.</title>
        <authorList>
            <person name="Chen J."/>
            <person name="Huang Q."/>
            <person name="Gao D."/>
            <person name="Wang J."/>
            <person name="Lang Y."/>
            <person name="Liu T."/>
            <person name="Li B."/>
            <person name="Bai Z."/>
            <person name="Luis Goicoechea J."/>
            <person name="Liang C."/>
            <person name="Chen C."/>
            <person name="Zhang W."/>
            <person name="Sun S."/>
            <person name="Liao Y."/>
            <person name="Zhang X."/>
            <person name="Yang L."/>
            <person name="Song C."/>
            <person name="Wang M."/>
            <person name="Shi J."/>
            <person name="Liu G."/>
            <person name="Liu J."/>
            <person name="Zhou H."/>
            <person name="Zhou W."/>
            <person name="Yu Q."/>
            <person name="An N."/>
            <person name="Chen Y."/>
            <person name="Cai Q."/>
            <person name="Wang B."/>
            <person name="Liu B."/>
            <person name="Min J."/>
            <person name="Huang Y."/>
            <person name="Wu H."/>
            <person name="Li Z."/>
            <person name="Zhang Y."/>
            <person name="Yin Y."/>
            <person name="Song W."/>
            <person name="Jiang J."/>
            <person name="Jackson S.A."/>
            <person name="Wing R.A."/>
            <person name="Wang J."/>
            <person name="Chen M."/>
        </authorList>
    </citation>
    <scope>NUCLEOTIDE SEQUENCE [LARGE SCALE GENOMIC DNA]</scope>
    <source>
        <strain evidence="2">cv. IRGC 101232</strain>
    </source>
</reference>
<feature type="compositionally biased region" description="Basic and acidic residues" evidence="1">
    <location>
        <begin position="1"/>
        <end position="11"/>
    </location>
</feature>
<evidence type="ECO:0000256" key="1">
    <source>
        <dbReference type="SAM" id="MobiDB-lite"/>
    </source>
</evidence>
<proteinExistence type="predicted"/>
<name>J3MI98_ORYBR</name>
<organism evidence="2">
    <name type="scientific">Oryza brachyantha</name>
    <name type="common">malo sina</name>
    <dbReference type="NCBI Taxonomy" id="4533"/>
    <lineage>
        <taxon>Eukaryota</taxon>
        <taxon>Viridiplantae</taxon>
        <taxon>Streptophyta</taxon>
        <taxon>Embryophyta</taxon>
        <taxon>Tracheophyta</taxon>
        <taxon>Spermatophyta</taxon>
        <taxon>Magnoliopsida</taxon>
        <taxon>Liliopsida</taxon>
        <taxon>Poales</taxon>
        <taxon>Poaceae</taxon>
        <taxon>BOP clade</taxon>
        <taxon>Oryzoideae</taxon>
        <taxon>Oryzeae</taxon>
        <taxon>Oryzinae</taxon>
        <taxon>Oryza</taxon>
    </lineage>
</organism>
<keyword evidence="3" id="KW-1185">Reference proteome</keyword>
<dbReference type="Proteomes" id="UP000006038">
    <property type="component" value="Chromosome 7"/>
</dbReference>
<evidence type="ECO:0000313" key="3">
    <source>
        <dbReference type="Proteomes" id="UP000006038"/>
    </source>
</evidence>
<sequence>MERSIHEEHKNNLHNYSQLELTAEGSEKRRGGKERELPMMQVSSRMVPSESRSHTKIQEALHCTQPPLPIGHLPPPTPLHFSRSKCVRLGRHFAN</sequence>
<feature type="region of interest" description="Disordered" evidence="1">
    <location>
        <begin position="1"/>
        <end position="56"/>
    </location>
</feature>
<dbReference type="HOGENOM" id="CLU_2376231_0_0_1"/>